<dbReference type="AlphaFoldDB" id="A0AAV4GGL2"/>
<keyword evidence="3" id="KW-1185">Reference proteome</keyword>
<evidence type="ECO:0000256" key="1">
    <source>
        <dbReference type="SAM" id="SignalP"/>
    </source>
</evidence>
<organism evidence="2 3">
    <name type="scientific">Elysia marginata</name>
    <dbReference type="NCBI Taxonomy" id="1093978"/>
    <lineage>
        <taxon>Eukaryota</taxon>
        <taxon>Metazoa</taxon>
        <taxon>Spiralia</taxon>
        <taxon>Lophotrochozoa</taxon>
        <taxon>Mollusca</taxon>
        <taxon>Gastropoda</taxon>
        <taxon>Heterobranchia</taxon>
        <taxon>Euthyneura</taxon>
        <taxon>Panpulmonata</taxon>
        <taxon>Sacoglossa</taxon>
        <taxon>Placobranchoidea</taxon>
        <taxon>Plakobranchidae</taxon>
        <taxon>Elysia</taxon>
    </lineage>
</organism>
<reference evidence="2 3" key="1">
    <citation type="journal article" date="2021" name="Elife">
        <title>Chloroplast acquisition without the gene transfer in kleptoplastic sea slugs, Plakobranchus ocellatus.</title>
        <authorList>
            <person name="Maeda T."/>
            <person name="Takahashi S."/>
            <person name="Yoshida T."/>
            <person name="Shimamura S."/>
            <person name="Takaki Y."/>
            <person name="Nagai Y."/>
            <person name="Toyoda A."/>
            <person name="Suzuki Y."/>
            <person name="Arimoto A."/>
            <person name="Ishii H."/>
            <person name="Satoh N."/>
            <person name="Nishiyama T."/>
            <person name="Hasebe M."/>
            <person name="Maruyama T."/>
            <person name="Minagawa J."/>
            <person name="Obokata J."/>
            <person name="Shigenobu S."/>
        </authorList>
    </citation>
    <scope>NUCLEOTIDE SEQUENCE [LARGE SCALE GENOMIC DNA]</scope>
</reference>
<keyword evidence="1" id="KW-0732">Signal</keyword>
<dbReference type="EMBL" id="BMAT01004972">
    <property type="protein sequence ID" value="GFR84893.1"/>
    <property type="molecule type" value="Genomic_DNA"/>
</dbReference>
<name>A0AAV4GGL2_9GAST</name>
<comment type="caution">
    <text evidence="2">The sequence shown here is derived from an EMBL/GenBank/DDBJ whole genome shotgun (WGS) entry which is preliminary data.</text>
</comment>
<feature type="signal peptide" evidence="1">
    <location>
        <begin position="1"/>
        <end position="21"/>
    </location>
</feature>
<feature type="chain" id="PRO_5043752685" evidence="1">
    <location>
        <begin position="22"/>
        <end position="254"/>
    </location>
</feature>
<sequence length="254" mass="27506">MRLPLIVCFFALLGAVCLTSAESSHRQRRFLFKKFFTKVVKGIHKAVDKTADVAKKTVKGADRFLHKSAHWVDHAADDVADFAQKTGKGIVKVSKKVYFKTDDLVHKSVDWVDHAAHDVVHGVVKAAKFTGKLSVKIGKGVARISKKVYQASYNAARKTFNKIKTLVGKVDFDDVVLWLIDIIDSDVSNLACEYGCVVAAEAAATAGAPVFPVGPTLVSFVAELACPPLCSAVLAKLEDFAEYLAKKGGIGQDD</sequence>
<proteinExistence type="predicted"/>
<evidence type="ECO:0000313" key="3">
    <source>
        <dbReference type="Proteomes" id="UP000762676"/>
    </source>
</evidence>
<protein>
    <submittedName>
        <fullName evidence="2">Uncharacterized protein</fullName>
    </submittedName>
</protein>
<dbReference type="Proteomes" id="UP000762676">
    <property type="component" value="Unassembled WGS sequence"/>
</dbReference>
<accession>A0AAV4GGL2</accession>
<evidence type="ECO:0000313" key="2">
    <source>
        <dbReference type="EMBL" id="GFR84893.1"/>
    </source>
</evidence>
<gene>
    <name evidence="2" type="ORF">ElyMa_002428400</name>
</gene>